<dbReference type="EMBL" id="CAJVQA010019839">
    <property type="protein sequence ID" value="CAG8760881.1"/>
    <property type="molecule type" value="Genomic_DNA"/>
</dbReference>
<gene>
    <name evidence="1" type="ORF">CPELLU_LOCUS15293</name>
</gene>
<dbReference type="AlphaFoldDB" id="A0A9N9J220"/>
<name>A0A9N9J220_9GLOM</name>
<keyword evidence="2" id="KW-1185">Reference proteome</keyword>
<sequence length="186" mass="22183">MFNSSVGLLRFAQDACVLSRENIFKSTVDISKGVGNRTPSGECINFKRLYQLFDDKKNEDDKKKLSLIYDIMKLVQERELKRRKDQSIKVGPSEQEIVFKNKDGIYDNIITEYKTWFFHEQIKTKEYYSRFFELIKEKKNEDNYSKLCKVNDFETMVNERELKRLDIAKKCLNNINNFKKIKKFGI</sequence>
<dbReference type="Proteomes" id="UP000789759">
    <property type="component" value="Unassembled WGS sequence"/>
</dbReference>
<reference evidence="1" key="1">
    <citation type="submission" date="2021-06" db="EMBL/GenBank/DDBJ databases">
        <authorList>
            <person name="Kallberg Y."/>
            <person name="Tangrot J."/>
            <person name="Rosling A."/>
        </authorList>
    </citation>
    <scope>NUCLEOTIDE SEQUENCE</scope>
    <source>
        <strain evidence="1">FL966</strain>
    </source>
</reference>
<accession>A0A9N9J220</accession>
<comment type="caution">
    <text evidence="1">The sequence shown here is derived from an EMBL/GenBank/DDBJ whole genome shotgun (WGS) entry which is preliminary data.</text>
</comment>
<proteinExistence type="predicted"/>
<dbReference type="OrthoDB" id="2463107at2759"/>
<organism evidence="1 2">
    <name type="scientific">Cetraspora pellucida</name>
    <dbReference type="NCBI Taxonomy" id="1433469"/>
    <lineage>
        <taxon>Eukaryota</taxon>
        <taxon>Fungi</taxon>
        <taxon>Fungi incertae sedis</taxon>
        <taxon>Mucoromycota</taxon>
        <taxon>Glomeromycotina</taxon>
        <taxon>Glomeromycetes</taxon>
        <taxon>Diversisporales</taxon>
        <taxon>Gigasporaceae</taxon>
        <taxon>Cetraspora</taxon>
    </lineage>
</organism>
<protein>
    <submittedName>
        <fullName evidence="1">21331_t:CDS:1</fullName>
    </submittedName>
</protein>
<evidence type="ECO:0000313" key="2">
    <source>
        <dbReference type="Proteomes" id="UP000789759"/>
    </source>
</evidence>
<evidence type="ECO:0000313" key="1">
    <source>
        <dbReference type="EMBL" id="CAG8760881.1"/>
    </source>
</evidence>